<dbReference type="InParanoid" id="A0A2R5GNY5"/>
<feature type="transmembrane region" description="Helical" evidence="1">
    <location>
        <begin position="248"/>
        <end position="265"/>
    </location>
</feature>
<dbReference type="PANTHER" id="PTHR31610:SF0">
    <property type="entry name" value="SLC26A_SULP TRANSPORTER DOMAIN-CONTAINING PROTEIN"/>
    <property type="match status" value="1"/>
</dbReference>
<feature type="transmembrane region" description="Helical" evidence="1">
    <location>
        <begin position="173"/>
        <end position="194"/>
    </location>
</feature>
<organism evidence="2 3">
    <name type="scientific">Hondaea fermentalgiana</name>
    <dbReference type="NCBI Taxonomy" id="2315210"/>
    <lineage>
        <taxon>Eukaryota</taxon>
        <taxon>Sar</taxon>
        <taxon>Stramenopiles</taxon>
        <taxon>Bigyra</taxon>
        <taxon>Labyrinthulomycetes</taxon>
        <taxon>Thraustochytrida</taxon>
        <taxon>Thraustochytriidae</taxon>
        <taxon>Hondaea</taxon>
    </lineage>
</organism>
<feature type="transmembrane region" description="Helical" evidence="1">
    <location>
        <begin position="487"/>
        <end position="504"/>
    </location>
</feature>
<keyword evidence="1" id="KW-0812">Transmembrane</keyword>
<feature type="transmembrane region" description="Helical" evidence="1">
    <location>
        <begin position="223"/>
        <end position="242"/>
    </location>
</feature>
<evidence type="ECO:0000256" key="1">
    <source>
        <dbReference type="SAM" id="Phobius"/>
    </source>
</evidence>
<feature type="transmembrane region" description="Helical" evidence="1">
    <location>
        <begin position="455"/>
        <end position="480"/>
    </location>
</feature>
<keyword evidence="1" id="KW-0472">Membrane</keyword>
<name>A0A2R5GNY5_9STRA</name>
<feature type="transmembrane region" description="Helical" evidence="1">
    <location>
        <begin position="373"/>
        <end position="394"/>
    </location>
</feature>
<proteinExistence type="predicted"/>
<protein>
    <submittedName>
        <fullName evidence="2">Uncharacterized protein</fullName>
    </submittedName>
</protein>
<dbReference type="OrthoDB" id="8068875at2759"/>
<reference evidence="2 3" key="1">
    <citation type="submission" date="2017-12" db="EMBL/GenBank/DDBJ databases">
        <title>Sequencing, de novo assembly and annotation of complete genome of a new Thraustochytrid species, strain FCC1311.</title>
        <authorList>
            <person name="Sedici K."/>
            <person name="Godart F."/>
            <person name="Aiese Cigliano R."/>
            <person name="Sanseverino W."/>
            <person name="Barakat M."/>
            <person name="Ortet P."/>
            <person name="Marechal E."/>
            <person name="Cagnac O."/>
            <person name="Amato A."/>
        </authorList>
    </citation>
    <scope>NUCLEOTIDE SEQUENCE [LARGE SCALE GENOMIC DNA]</scope>
</reference>
<feature type="transmembrane region" description="Helical" evidence="1">
    <location>
        <begin position="299"/>
        <end position="322"/>
    </location>
</feature>
<feature type="transmembrane region" description="Helical" evidence="1">
    <location>
        <begin position="200"/>
        <end position="216"/>
    </location>
</feature>
<dbReference type="AlphaFoldDB" id="A0A2R5GNY5"/>
<keyword evidence="1" id="KW-1133">Transmembrane helix</keyword>
<comment type="caution">
    <text evidence="2">The sequence shown here is derived from an EMBL/GenBank/DDBJ whole genome shotgun (WGS) entry which is preliminary data.</text>
</comment>
<evidence type="ECO:0000313" key="2">
    <source>
        <dbReference type="EMBL" id="GBG32606.1"/>
    </source>
</evidence>
<dbReference type="PANTHER" id="PTHR31610">
    <property type="entry name" value="SLR0360 PROTEIN"/>
    <property type="match status" value="1"/>
</dbReference>
<feature type="transmembrane region" description="Helical" evidence="1">
    <location>
        <begin position="77"/>
        <end position="98"/>
    </location>
</feature>
<keyword evidence="3" id="KW-1185">Reference proteome</keyword>
<feature type="transmembrane region" description="Helical" evidence="1">
    <location>
        <begin position="400"/>
        <end position="420"/>
    </location>
</feature>
<dbReference type="Proteomes" id="UP000241890">
    <property type="component" value="Unassembled WGS sequence"/>
</dbReference>
<gene>
    <name evidence="2" type="ORF">FCC1311_088312</name>
</gene>
<accession>A0A2R5GNY5</accession>
<feature type="transmembrane region" description="Helical" evidence="1">
    <location>
        <begin position="553"/>
        <end position="572"/>
    </location>
</feature>
<feature type="transmembrane region" description="Helical" evidence="1">
    <location>
        <begin position="342"/>
        <end position="361"/>
    </location>
</feature>
<sequence length="616" mass="66498">MGKTVIIPPWRDMLPYAVVRSGDWNGFAQLFFDNVGTMLSLIASLQTVLTGFYDDTLMSYEDAPELEPYFQLKSDIIYKRIIPGFGFSCFCGGFFYALQCIRVSAIRGSQATALPYGINTPGSFAVLFSIISGTVSSYSSGCADLITTGTSEELTQFSSCWENAMDQGWRAGVVTNFCVGLISMALAACSRYLLKVTPPPALLTALSGIAIAFLGLTQLANTYAEPVTGLLPLFLIFFLYFGDIDVPYVPKALIVVATGVVIGWADGVVTPDGVREAAVNVEWNGLETGFRALSDWTSVGDYIGTVFPVAIAAAAGTLMNVYSAKMAGDTYDVVVTMVSDGFGTVIAAFFGCPFSTSVYIGHPAYKKMEAGSFYSTFTGFLLLMLSVSGLFSIIDAIVPLQAVSPIMFFVGMMICAEAAMSATPRQLPTVFFGLFFSLSDWTTQNGYAYGTTTQFFGYVAMGEGTILCALISTSLAIFIIDRNYIPGMIWSVISAFLAAFGIIHQTGASVQNWTEPQGSDGYCQIDMVDGECTTERSIACGTDMCGAEGTTKWRFMTAYLMVGAVCAIFHFMQLRGWIPEPIVNDDEEYAEENARKLVRKDDAIESTAETPASVQP</sequence>
<dbReference type="EMBL" id="BEYU01000125">
    <property type="protein sequence ID" value="GBG32606.1"/>
    <property type="molecule type" value="Genomic_DNA"/>
</dbReference>
<evidence type="ECO:0000313" key="3">
    <source>
        <dbReference type="Proteomes" id="UP000241890"/>
    </source>
</evidence>